<dbReference type="InterPro" id="IPR013735">
    <property type="entry name" value="TF_NusA_N"/>
</dbReference>
<dbReference type="InterPro" id="IPR036555">
    <property type="entry name" value="NusA_N_sf"/>
</dbReference>
<keyword evidence="5 7" id="KW-0805">Transcription regulation</keyword>
<dbReference type="Proteomes" id="UP000177328">
    <property type="component" value="Unassembled WGS sequence"/>
</dbReference>
<dbReference type="GO" id="GO:0031564">
    <property type="term" value="P:transcription antitermination"/>
    <property type="evidence" value="ECO:0007669"/>
    <property type="project" value="UniProtKB-UniRule"/>
</dbReference>
<feature type="domain" description="K Homology" evidence="10">
    <location>
        <begin position="209"/>
        <end position="281"/>
    </location>
</feature>
<dbReference type="Gene3D" id="3.30.300.20">
    <property type="match status" value="2"/>
</dbReference>
<evidence type="ECO:0000256" key="8">
    <source>
        <dbReference type="SAM" id="MobiDB-lite"/>
    </source>
</evidence>
<dbReference type="FunFam" id="3.30.300.20:FF:000005">
    <property type="entry name" value="Transcription termination/antitermination protein NusA"/>
    <property type="match status" value="1"/>
</dbReference>
<sequence length="367" mass="39298">MPIQARTEFAAALNQIASEKGVDVSVVIDAIENAALAAYRKDLSLRNEPIPEDFEELTSKINPSTGEIGIFRGAINITPPGFARIAAQTAKQVITQRLHEAEKGAILDEFNQKVGTITSGSIQRQEGNTYFIDLGRAEGILPPSEQTRGEVYLQNQRMKFLIKEIREEGRGPSVILSRSDPALITGLFAIEVPEIQSGSVEIKAIAREAGGRTKLAAISTQDGVDPVGSLVGQKGVRVQAVINEIGEEKIDIVSFSEDPARFIASALSPAKDVEVILNEAEHTARVSIPEAQLSLAIGKGGQNVRLAAKLTGWKIDIVGTEAEAKKLTDEAEAAGADKEAEPNEESKVEETPVVADTDQAASDKNKE</sequence>
<dbReference type="InterPro" id="IPR025249">
    <property type="entry name" value="TF_NusA_KH_1st"/>
</dbReference>
<dbReference type="AlphaFoldDB" id="A0A1F5KGN2"/>
<dbReference type="EMBL" id="MFDD01000014">
    <property type="protein sequence ID" value="OGE39994.1"/>
    <property type="molecule type" value="Genomic_DNA"/>
</dbReference>
<dbReference type="CDD" id="cd02134">
    <property type="entry name" value="KH-II_NusA_rpt1"/>
    <property type="match status" value="1"/>
</dbReference>
<evidence type="ECO:0000256" key="4">
    <source>
        <dbReference type="ARBA" id="ARBA00022884"/>
    </source>
</evidence>
<comment type="similarity">
    <text evidence="7">Belongs to the NusA family.</text>
</comment>
<dbReference type="SUPFAM" id="SSF54814">
    <property type="entry name" value="Prokaryotic type KH domain (KH-domain type II)"/>
    <property type="match status" value="2"/>
</dbReference>
<comment type="function">
    <text evidence="7">Participates in both transcription termination and antitermination.</text>
</comment>
<dbReference type="InterPro" id="IPR030842">
    <property type="entry name" value="TF_NusA_bacterial"/>
</dbReference>
<dbReference type="GO" id="GO:0003723">
    <property type="term" value="F:RNA binding"/>
    <property type="evidence" value="ECO:0007669"/>
    <property type="project" value="UniProtKB-UniRule"/>
</dbReference>
<dbReference type="Pfam" id="PF13184">
    <property type="entry name" value="KH_NusA_1st"/>
    <property type="match status" value="1"/>
</dbReference>
<dbReference type="InterPro" id="IPR009019">
    <property type="entry name" value="KH_sf_prok-type"/>
</dbReference>
<dbReference type="InterPro" id="IPR015946">
    <property type="entry name" value="KH_dom-like_a/b"/>
</dbReference>
<evidence type="ECO:0000256" key="6">
    <source>
        <dbReference type="ARBA" id="ARBA00023163"/>
    </source>
</evidence>
<accession>A0A1F5KGN2</accession>
<dbReference type="GO" id="GO:0005829">
    <property type="term" value="C:cytosol"/>
    <property type="evidence" value="ECO:0007669"/>
    <property type="project" value="TreeGrafter"/>
</dbReference>
<dbReference type="HAMAP" id="MF_00945_B">
    <property type="entry name" value="NusA_B"/>
    <property type="match status" value="1"/>
</dbReference>
<dbReference type="InterPro" id="IPR003029">
    <property type="entry name" value="S1_domain"/>
</dbReference>
<dbReference type="PROSITE" id="PS50084">
    <property type="entry name" value="KH_TYPE_1"/>
    <property type="match status" value="1"/>
</dbReference>
<evidence type="ECO:0000313" key="11">
    <source>
        <dbReference type="EMBL" id="OGE39994.1"/>
    </source>
</evidence>
<dbReference type="PANTHER" id="PTHR22648:SF0">
    <property type="entry name" value="TRANSCRIPTION TERMINATION_ANTITERMINATION PROTEIN NUSA"/>
    <property type="match status" value="1"/>
</dbReference>
<evidence type="ECO:0000259" key="10">
    <source>
        <dbReference type="SMART" id="SM00322"/>
    </source>
</evidence>
<evidence type="ECO:0000256" key="3">
    <source>
        <dbReference type="ARBA" id="ARBA00022814"/>
    </source>
</evidence>
<evidence type="ECO:0000313" key="12">
    <source>
        <dbReference type="Proteomes" id="UP000177328"/>
    </source>
</evidence>
<dbReference type="SMART" id="SM00322">
    <property type="entry name" value="KH"/>
    <property type="match status" value="2"/>
</dbReference>
<dbReference type="InterPro" id="IPR058582">
    <property type="entry name" value="KH_NusA_2nd"/>
</dbReference>
<dbReference type="SUPFAM" id="SSF69705">
    <property type="entry name" value="Transcription factor NusA, N-terminal domain"/>
    <property type="match status" value="1"/>
</dbReference>
<comment type="caution">
    <text evidence="11">The sequence shown here is derived from an EMBL/GenBank/DDBJ whole genome shotgun (WGS) entry which is preliminary data.</text>
</comment>
<feature type="domain" description="K Homology" evidence="10">
    <location>
        <begin position="282"/>
        <end position="336"/>
    </location>
</feature>
<keyword evidence="1 7" id="KW-0806">Transcription termination</keyword>
<keyword evidence="3 7" id="KW-0889">Transcription antitermination</keyword>
<dbReference type="Pfam" id="PF08529">
    <property type="entry name" value="NusA_N"/>
    <property type="match status" value="2"/>
</dbReference>
<organism evidence="11 12">
    <name type="scientific">Candidatus Daviesbacteria bacterium RIFCSPHIGHO2_02_FULL_43_12</name>
    <dbReference type="NCBI Taxonomy" id="1797776"/>
    <lineage>
        <taxon>Bacteria</taxon>
        <taxon>Candidatus Daviesiibacteriota</taxon>
    </lineage>
</organism>
<dbReference type="InterPro" id="IPR012340">
    <property type="entry name" value="NA-bd_OB-fold"/>
</dbReference>
<feature type="compositionally biased region" description="Basic and acidic residues" evidence="8">
    <location>
        <begin position="326"/>
        <end position="350"/>
    </location>
</feature>
<evidence type="ECO:0000256" key="2">
    <source>
        <dbReference type="ARBA" id="ARBA00022490"/>
    </source>
</evidence>
<feature type="region of interest" description="Disordered" evidence="8">
    <location>
        <begin position="326"/>
        <end position="367"/>
    </location>
</feature>
<evidence type="ECO:0000256" key="5">
    <source>
        <dbReference type="ARBA" id="ARBA00023015"/>
    </source>
</evidence>
<protein>
    <recommendedName>
        <fullName evidence="7">Transcription termination/antitermination protein NusA</fullName>
    </recommendedName>
</protein>
<dbReference type="Gene3D" id="3.30.1480.10">
    <property type="entry name" value="NusA, N-terminal domain"/>
    <property type="match status" value="1"/>
</dbReference>
<dbReference type="CDD" id="cd04455">
    <property type="entry name" value="S1_NusA"/>
    <property type="match status" value="1"/>
</dbReference>
<comment type="subcellular location">
    <subcellularLocation>
        <location evidence="7">Cytoplasm</location>
    </subcellularLocation>
</comment>
<dbReference type="PANTHER" id="PTHR22648">
    <property type="entry name" value="TRANSCRIPTION TERMINATION FACTOR NUSA"/>
    <property type="match status" value="1"/>
</dbReference>
<gene>
    <name evidence="7" type="primary">nusA</name>
    <name evidence="11" type="ORF">A3D25_04295</name>
</gene>
<evidence type="ECO:0000256" key="7">
    <source>
        <dbReference type="HAMAP-Rule" id="MF_00945"/>
    </source>
</evidence>
<dbReference type="SMART" id="SM00316">
    <property type="entry name" value="S1"/>
    <property type="match status" value="1"/>
</dbReference>
<dbReference type="FunFam" id="3.30.300.20:FF:000002">
    <property type="entry name" value="Transcription termination/antitermination protein NusA"/>
    <property type="match status" value="1"/>
</dbReference>
<name>A0A1F5KGN2_9BACT</name>
<keyword evidence="2 7" id="KW-0963">Cytoplasm</keyword>
<keyword evidence="4 7" id="KW-0694">RNA-binding</keyword>
<dbReference type="CDD" id="cd22529">
    <property type="entry name" value="KH-II_NusA_rpt2"/>
    <property type="match status" value="1"/>
</dbReference>
<comment type="subunit">
    <text evidence="7">Monomer. Binds directly to the core enzyme of the DNA-dependent RNA polymerase and to nascent RNA.</text>
</comment>
<dbReference type="Gene3D" id="2.40.50.140">
    <property type="entry name" value="Nucleic acid-binding proteins"/>
    <property type="match status" value="1"/>
</dbReference>
<dbReference type="SUPFAM" id="SSF50249">
    <property type="entry name" value="Nucleic acid-binding proteins"/>
    <property type="match status" value="1"/>
</dbReference>
<dbReference type="GO" id="GO:0003700">
    <property type="term" value="F:DNA-binding transcription factor activity"/>
    <property type="evidence" value="ECO:0007669"/>
    <property type="project" value="InterPro"/>
</dbReference>
<evidence type="ECO:0000259" key="9">
    <source>
        <dbReference type="SMART" id="SM00316"/>
    </source>
</evidence>
<dbReference type="InterPro" id="IPR010213">
    <property type="entry name" value="TF_NusA"/>
</dbReference>
<reference evidence="11 12" key="1">
    <citation type="journal article" date="2016" name="Nat. Commun.">
        <title>Thousands of microbial genomes shed light on interconnected biogeochemical processes in an aquifer system.</title>
        <authorList>
            <person name="Anantharaman K."/>
            <person name="Brown C.T."/>
            <person name="Hug L.A."/>
            <person name="Sharon I."/>
            <person name="Castelle C.J."/>
            <person name="Probst A.J."/>
            <person name="Thomas B.C."/>
            <person name="Singh A."/>
            <person name="Wilkins M.J."/>
            <person name="Karaoz U."/>
            <person name="Brodie E.L."/>
            <person name="Williams K.H."/>
            <person name="Hubbard S.S."/>
            <person name="Banfield J.F."/>
        </authorList>
    </citation>
    <scope>NUCLEOTIDE SEQUENCE [LARGE SCALE GENOMIC DNA]</scope>
</reference>
<dbReference type="NCBIfam" id="TIGR01953">
    <property type="entry name" value="NusA"/>
    <property type="match status" value="1"/>
</dbReference>
<dbReference type="Pfam" id="PF26594">
    <property type="entry name" value="KH_NusA_2nd"/>
    <property type="match status" value="1"/>
</dbReference>
<evidence type="ECO:0000256" key="1">
    <source>
        <dbReference type="ARBA" id="ARBA00022472"/>
    </source>
</evidence>
<proteinExistence type="inferred from homology"/>
<feature type="domain" description="S1 motif" evidence="9">
    <location>
        <begin position="113"/>
        <end position="179"/>
    </location>
</feature>
<keyword evidence="6 7" id="KW-0804">Transcription</keyword>
<dbReference type="GO" id="GO:0006353">
    <property type="term" value="P:DNA-templated transcription termination"/>
    <property type="evidence" value="ECO:0007669"/>
    <property type="project" value="UniProtKB-UniRule"/>
</dbReference>
<dbReference type="InterPro" id="IPR004087">
    <property type="entry name" value="KH_dom"/>
</dbReference>